<sequence length="311" mass="35266">MKDSEHLKLSWENKLRERPFRDSHFTEAIRSKVMQRTKLRKNKLRYAGAAVTLAGCLLAAGLYTSWDYLNKDSFGIGIVNQEDLRVRHSYAREGVELLNVYPDPYLEAGRRMGYMFSFTEPFTAFKGKSLAITAVHPISGTRLVVSPAQEVTHPSSGYEGLERYTTSFGLPFGGIWRYEIELDGQTYADVVLSVSEPSWEISPVFPYEMYTLRGKKGELGFIDAPFIAGRSQKYMWHLWNKGEAIGNFQVKAVKQGETKIYDIFTTDSPGEASSDRVHRIPSLMKLPEPGVWRLLPYADGQMVDSIVVEVK</sequence>
<protein>
    <submittedName>
        <fullName evidence="2">DUF4871 domain-containing protein</fullName>
    </submittedName>
</protein>
<dbReference type="AlphaFoldDB" id="A0A7X3FEJ7"/>
<evidence type="ECO:0000313" key="3">
    <source>
        <dbReference type="Proteomes" id="UP000490800"/>
    </source>
</evidence>
<keyword evidence="1" id="KW-1133">Transmembrane helix</keyword>
<dbReference type="Pfam" id="PF16167">
    <property type="entry name" value="DUF4871"/>
    <property type="match status" value="1"/>
</dbReference>
<accession>A0A7X3FEJ7</accession>
<evidence type="ECO:0000313" key="2">
    <source>
        <dbReference type="EMBL" id="MVO98036.1"/>
    </source>
</evidence>
<evidence type="ECO:0000256" key="1">
    <source>
        <dbReference type="SAM" id="Phobius"/>
    </source>
</evidence>
<feature type="transmembrane region" description="Helical" evidence="1">
    <location>
        <begin position="44"/>
        <end position="66"/>
    </location>
</feature>
<dbReference type="OrthoDB" id="2381403at2"/>
<dbReference type="Gene3D" id="2.60.40.3830">
    <property type="match status" value="2"/>
</dbReference>
<dbReference type="InterPro" id="IPR032366">
    <property type="entry name" value="DUF4871"/>
</dbReference>
<organism evidence="2 3">
    <name type="scientific">Paenibacillus lutrae</name>
    <dbReference type="NCBI Taxonomy" id="2078573"/>
    <lineage>
        <taxon>Bacteria</taxon>
        <taxon>Bacillati</taxon>
        <taxon>Bacillota</taxon>
        <taxon>Bacilli</taxon>
        <taxon>Bacillales</taxon>
        <taxon>Paenibacillaceae</taxon>
        <taxon>Paenibacillus</taxon>
    </lineage>
</organism>
<gene>
    <name evidence="2" type="ORF">EDM21_00505</name>
</gene>
<reference evidence="2 3" key="1">
    <citation type="journal article" date="2019" name="Microorganisms">
        <title>Paenibacillus lutrae sp. nov., A Chitinolytic Species Isolated from A River Otter in Castril Natural Park, Granada, Spain.</title>
        <authorList>
            <person name="Rodriguez M."/>
            <person name="Reina J.C."/>
            <person name="Bejar V."/>
            <person name="Llamas I."/>
        </authorList>
    </citation>
    <scope>NUCLEOTIDE SEQUENCE [LARGE SCALE GENOMIC DNA]</scope>
    <source>
        <strain evidence="2 3">N10</strain>
    </source>
</reference>
<keyword evidence="1" id="KW-0472">Membrane</keyword>
<keyword evidence="1" id="KW-0812">Transmembrane</keyword>
<name>A0A7X3FEJ7_9BACL</name>
<dbReference type="EMBL" id="RHLK01000001">
    <property type="protein sequence ID" value="MVO98036.1"/>
    <property type="molecule type" value="Genomic_DNA"/>
</dbReference>
<dbReference type="Proteomes" id="UP000490800">
    <property type="component" value="Unassembled WGS sequence"/>
</dbReference>
<comment type="caution">
    <text evidence="2">The sequence shown here is derived from an EMBL/GenBank/DDBJ whole genome shotgun (WGS) entry which is preliminary data.</text>
</comment>
<keyword evidence="3" id="KW-1185">Reference proteome</keyword>
<dbReference type="RefSeq" id="WP_157331871.1">
    <property type="nucleotide sequence ID" value="NZ_RHLK01000001.1"/>
</dbReference>
<proteinExistence type="predicted"/>